<accession>A0AAJ1MJL7</accession>
<name>A0AAJ1MJL7_9SPIO</name>
<dbReference type="EMBL" id="JAQQAL010000015">
    <property type="protein sequence ID" value="MDC7226652.1"/>
    <property type="molecule type" value="Genomic_DNA"/>
</dbReference>
<dbReference type="Proteomes" id="UP001221217">
    <property type="component" value="Unassembled WGS sequence"/>
</dbReference>
<protein>
    <submittedName>
        <fullName evidence="2">Uncharacterized protein</fullName>
    </submittedName>
</protein>
<feature type="chain" id="PRO_5042506754" evidence="1">
    <location>
        <begin position="33"/>
        <end position="157"/>
    </location>
</feature>
<proteinExistence type="predicted"/>
<reference evidence="2 3" key="1">
    <citation type="submission" date="2022-12" db="EMBL/GenBank/DDBJ databases">
        <title>Metagenome assembled genome from gulf of manar.</title>
        <authorList>
            <person name="Kohli P."/>
            <person name="Pk S."/>
            <person name="Venkata Ramana C."/>
            <person name="Sasikala C."/>
        </authorList>
    </citation>
    <scope>NUCLEOTIDE SEQUENCE [LARGE SCALE GENOMIC DNA]</scope>
    <source>
        <strain evidence="2">JB008</strain>
    </source>
</reference>
<keyword evidence="1" id="KW-0732">Signal</keyword>
<evidence type="ECO:0000313" key="3">
    <source>
        <dbReference type="Proteomes" id="UP001221217"/>
    </source>
</evidence>
<gene>
    <name evidence="2" type="ORF">PQJ61_07795</name>
</gene>
<evidence type="ECO:0000313" key="2">
    <source>
        <dbReference type="EMBL" id="MDC7226652.1"/>
    </source>
</evidence>
<organism evidence="2 3">
    <name type="scientific">Candidatus Thalassospirochaeta sargassi</name>
    <dbReference type="NCBI Taxonomy" id="3119039"/>
    <lineage>
        <taxon>Bacteria</taxon>
        <taxon>Pseudomonadati</taxon>
        <taxon>Spirochaetota</taxon>
        <taxon>Spirochaetia</taxon>
        <taxon>Spirochaetales</taxon>
        <taxon>Spirochaetaceae</taxon>
        <taxon>Candidatus Thalassospirochaeta</taxon>
    </lineage>
</organism>
<feature type="signal peptide" evidence="1">
    <location>
        <begin position="1"/>
        <end position="32"/>
    </location>
</feature>
<evidence type="ECO:0000256" key="1">
    <source>
        <dbReference type="SAM" id="SignalP"/>
    </source>
</evidence>
<sequence length="157" mass="16902">MKILNSRTLIRTVLIALSVMLLFSACASLSRAAEDDALEVIYLINEGKVEQLTSMTAETFLLDAEILQGAGTAKLFWSGLAEAGFKLNNPVIIDKNQPSAAEKAVLGNSIEVDTFFTKYVTTDSMYFRIASDSGEIALIIGPDDTGELKITAFGGPF</sequence>
<dbReference type="AlphaFoldDB" id="A0AAJ1MJL7"/>
<comment type="caution">
    <text evidence="2">The sequence shown here is derived from an EMBL/GenBank/DDBJ whole genome shotgun (WGS) entry which is preliminary data.</text>
</comment>
<dbReference type="PROSITE" id="PS51257">
    <property type="entry name" value="PROKAR_LIPOPROTEIN"/>
    <property type="match status" value="1"/>
</dbReference>